<feature type="compositionally biased region" description="Low complexity" evidence="1">
    <location>
        <begin position="563"/>
        <end position="572"/>
    </location>
</feature>
<gene>
    <name evidence="2" type="ORF">AWC38_SpisGene13983</name>
</gene>
<feature type="compositionally biased region" description="Polar residues" evidence="1">
    <location>
        <begin position="664"/>
        <end position="675"/>
    </location>
</feature>
<dbReference type="Proteomes" id="UP000225706">
    <property type="component" value="Unassembled WGS sequence"/>
</dbReference>
<dbReference type="EMBL" id="LSMT01000273">
    <property type="protein sequence ID" value="PFX21527.1"/>
    <property type="molecule type" value="Genomic_DNA"/>
</dbReference>
<feature type="compositionally biased region" description="Acidic residues" evidence="1">
    <location>
        <begin position="233"/>
        <end position="249"/>
    </location>
</feature>
<dbReference type="AlphaFoldDB" id="A0A2B4RYX2"/>
<evidence type="ECO:0000313" key="2">
    <source>
        <dbReference type="EMBL" id="PFX21527.1"/>
    </source>
</evidence>
<feature type="compositionally biased region" description="Polar residues" evidence="1">
    <location>
        <begin position="541"/>
        <end position="562"/>
    </location>
</feature>
<feature type="compositionally biased region" description="Basic and acidic residues" evidence="1">
    <location>
        <begin position="803"/>
        <end position="818"/>
    </location>
</feature>
<feature type="compositionally biased region" description="Basic and acidic residues" evidence="1">
    <location>
        <begin position="394"/>
        <end position="404"/>
    </location>
</feature>
<feature type="compositionally biased region" description="Polar residues" evidence="1">
    <location>
        <begin position="761"/>
        <end position="780"/>
    </location>
</feature>
<organism evidence="2 3">
    <name type="scientific">Stylophora pistillata</name>
    <name type="common">Smooth cauliflower coral</name>
    <dbReference type="NCBI Taxonomy" id="50429"/>
    <lineage>
        <taxon>Eukaryota</taxon>
        <taxon>Metazoa</taxon>
        <taxon>Cnidaria</taxon>
        <taxon>Anthozoa</taxon>
        <taxon>Hexacorallia</taxon>
        <taxon>Scleractinia</taxon>
        <taxon>Astrocoeniina</taxon>
        <taxon>Pocilloporidae</taxon>
        <taxon>Stylophora</taxon>
    </lineage>
</organism>
<feature type="compositionally biased region" description="Basic and acidic residues" evidence="1">
    <location>
        <begin position="76"/>
        <end position="98"/>
    </location>
</feature>
<feature type="compositionally biased region" description="Basic and acidic residues" evidence="1">
    <location>
        <begin position="334"/>
        <end position="345"/>
    </location>
</feature>
<name>A0A2B4RYX2_STYPI</name>
<feature type="region of interest" description="Disordered" evidence="1">
    <location>
        <begin position="1"/>
        <end position="50"/>
    </location>
</feature>
<feature type="compositionally biased region" description="Low complexity" evidence="1">
    <location>
        <begin position="324"/>
        <end position="333"/>
    </location>
</feature>
<feature type="region of interest" description="Disordered" evidence="1">
    <location>
        <begin position="304"/>
        <end position="636"/>
    </location>
</feature>
<comment type="caution">
    <text evidence="2">The sequence shown here is derived from an EMBL/GenBank/DDBJ whole genome shotgun (WGS) entry which is preliminary data.</text>
</comment>
<feature type="region of interest" description="Disordered" evidence="1">
    <location>
        <begin position="208"/>
        <end position="290"/>
    </location>
</feature>
<feature type="region of interest" description="Disordered" evidence="1">
    <location>
        <begin position="723"/>
        <end position="846"/>
    </location>
</feature>
<reference evidence="3" key="1">
    <citation type="journal article" date="2017" name="bioRxiv">
        <title>Comparative analysis of the genomes of Stylophora pistillata and Acropora digitifera provides evidence for extensive differences between species of corals.</title>
        <authorList>
            <person name="Voolstra C.R."/>
            <person name="Li Y."/>
            <person name="Liew Y.J."/>
            <person name="Baumgarten S."/>
            <person name="Zoccola D."/>
            <person name="Flot J.-F."/>
            <person name="Tambutte S."/>
            <person name="Allemand D."/>
            <person name="Aranda M."/>
        </authorList>
    </citation>
    <scope>NUCLEOTIDE SEQUENCE [LARGE SCALE GENOMIC DNA]</scope>
</reference>
<feature type="compositionally biased region" description="Basic and acidic residues" evidence="1">
    <location>
        <begin position="15"/>
        <end position="36"/>
    </location>
</feature>
<evidence type="ECO:0000313" key="3">
    <source>
        <dbReference type="Proteomes" id="UP000225706"/>
    </source>
</evidence>
<protein>
    <submittedName>
        <fullName evidence="2">Uncharacterized protein</fullName>
    </submittedName>
</protein>
<feature type="region of interest" description="Disordered" evidence="1">
    <location>
        <begin position="76"/>
        <end position="109"/>
    </location>
</feature>
<proteinExistence type="predicted"/>
<evidence type="ECO:0000256" key="1">
    <source>
        <dbReference type="SAM" id="MobiDB-lite"/>
    </source>
</evidence>
<feature type="compositionally biased region" description="Basic residues" evidence="1">
    <location>
        <begin position="214"/>
        <end position="227"/>
    </location>
</feature>
<feature type="compositionally biased region" description="Polar residues" evidence="1">
    <location>
        <begin position="427"/>
        <end position="442"/>
    </location>
</feature>
<keyword evidence="3" id="KW-1185">Reference proteome</keyword>
<accession>A0A2B4RYX2</accession>
<feature type="compositionally biased region" description="Basic and acidic residues" evidence="1">
    <location>
        <begin position="352"/>
        <end position="363"/>
    </location>
</feature>
<sequence>MEVKSDGLDEEMKDDIDSVRGLLDRLKDDKERELLKESPSSSVNEDGYRNSVGENLVGELVKKSATLVMNLKPVSKTRDSATKMGLRDAAARDDKGDPSGKGVSQKRKQDAFLVEVQERAEVISKSARKAPETVVSSIGQDVEGDPDTVEFLRKIRAAPSSSNDFRMEGNETRPFRRKSASEVDLSVVVSNSSTLNLEVQKSKIPLARSGSLKDRRRPSAASRRKSLRSSLIEDLDDSVAISEGEESMDEDRSVTSGGSFIIKNSPQSGAGDVVRPRTKPKPKVKSQTVSGIALPGLADALNKKQVAAENRQRSQGSAADIVRAAAENKNNMAAKEEKLEKDNEKPAWLVEAEARRKLHEERRHPKRKEHGESQTSRGSEKTVINGPVLRSLPQRHEAVKDKSVSGEAMNVLHNVVLRPVRKPEAVPTNSDNDSDATKSSNVCLRPVSKPGPLDDQAEIQESERSKPRNILLRPLPKPEPAVNENTEDTKGSFQPVRLKPIVNPRLARPSGSSISNGEATPMRKRSSYEETSSSSPPVKPITQSFTRTVTSTRSQENGVVTDQSSSSVQSVKSSREYHTVHPLTPITLEPKVSENSSPHINGERVTISSNYLSGPHKLPSKTTPKPSNKSKTVTVTASEVPELSSVRRTSVELIHAKVERKSSRLASSVVPNSHKSYGDLSGSRRGSDPRDRAEIFDSAFRPTYTGDVLPQWKIDLLEKKKNTAASRGGASKDRPHQTHITNAVVVPPWKKELAEKRKQRTPVNGNQAPNKENEPSSSLELPQWQKELAERRKRREILPGQEPPEKSDSPPERPEWQRRLKNTRRNQPIVAPKGPSEDSADSVPSFIKEFEKKKRTFPRGGSTNSSYV</sequence>
<feature type="compositionally biased region" description="Low complexity" evidence="1">
    <location>
        <begin position="620"/>
        <end position="632"/>
    </location>
</feature>
<feature type="region of interest" description="Disordered" evidence="1">
    <location>
        <begin position="660"/>
        <end position="690"/>
    </location>
</feature>
<dbReference type="OrthoDB" id="5974875at2759"/>
<feature type="compositionally biased region" description="Polar residues" evidence="1">
    <location>
        <begin position="254"/>
        <end position="268"/>
    </location>
</feature>